<dbReference type="Proteomes" id="UP000067111">
    <property type="component" value="Unassembled WGS sequence"/>
</dbReference>
<proteinExistence type="predicted"/>
<feature type="domain" description="DUF2268" evidence="1">
    <location>
        <begin position="87"/>
        <end position="210"/>
    </location>
</feature>
<reference evidence="3" key="1">
    <citation type="submission" date="2016-01" db="EMBL/GenBank/DDBJ databases">
        <authorList>
            <person name="Gamez R.M."/>
            <person name="Rodriguez F."/>
            <person name="Bernal J.F."/>
            <person name="Agarwala R."/>
            <person name="Landsman D."/>
            <person name="Marino-Ramirez L."/>
        </authorList>
    </citation>
    <scope>NUCLEOTIDE SEQUENCE [LARGE SCALE GENOMIC DNA]</scope>
    <source>
        <strain evidence="3">Ps006</strain>
    </source>
</reference>
<dbReference type="EMBL" id="LRMR01000043">
    <property type="protein sequence ID" value="KWU47963.1"/>
    <property type="molecule type" value="Genomic_DNA"/>
</dbReference>
<gene>
    <name evidence="2" type="ORF">AWV77_27000</name>
</gene>
<sequence>MDAWTLHWLEASGSLAEFHRVLKAEFELAYRAIARRMPPPRLDVLVQRLPGETIAELGLVGRAYRSTMFSMTLDPDNPNFAASLNGGAVRRHIVHEVHHCLRMAGPGYGWTLGEALVSEGLAGQFVQHVLGSEPEPWESAHGLEALQAAPVSLNELEATYYDHNAWFFGTGDKPRWLGYALGHQMVGRWLATTGAPDAAAWVEVPAKDIIAIAIDERLLHNAST</sequence>
<evidence type="ECO:0000313" key="3">
    <source>
        <dbReference type="Proteomes" id="UP000067111"/>
    </source>
</evidence>
<comment type="caution">
    <text evidence="2">The sequence shown here is derived from an EMBL/GenBank/DDBJ whole genome shotgun (WGS) entry which is preliminary data.</text>
</comment>
<dbReference type="OrthoDB" id="69012at2"/>
<protein>
    <recommendedName>
        <fullName evidence="1">DUF2268 domain-containing protein</fullName>
    </recommendedName>
</protein>
<evidence type="ECO:0000259" key="1">
    <source>
        <dbReference type="Pfam" id="PF10026"/>
    </source>
</evidence>
<name>A0A109FPB3_9PSED</name>
<dbReference type="RefSeq" id="WP_060757201.1">
    <property type="nucleotide sequence ID" value="NZ_LRMR01000043.1"/>
</dbReference>
<organism evidence="2 3">
    <name type="scientific">Pseudomonas palleroniana</name>
    <dbReference type="NCBI Taxonomy" id="191390"/>
    <lineage>
        <taxon>Bacteria</taxon>
        <taxon>Pseudomonadati</taxon>
        <taxon>Pseudomonadota</taxon>
        <taxon>Gammaproteobacteria</taxon>
        <taxon>Pseudomonadales</taxon>
        <taxon>Pseudomonadaceae</taxon>
        <taxon>Pseudomonas</taxon>
    </lineage>
</organism>
<dbReference type="AlphaFoldDB" id="A0A109FPB3"/>
<dbReference type="Pfam" id="PF10026">
    <property type="entry name" value="DUF2268"/>
    <property type="match status" value="1"/>
</dbReference>
<accession>A0A109FPB3</accession>
<dbReference type="InterPro" id="IPR018728">
    <property type="entry name" value="DUF2268"/>
</dbReference>
<evidence type="ECO:0000313" key="2">
    <source>
        <dbReference type="EMBL" id="KWU47963.1"/>
    </source>
</evidence>